<dbReference type="RefSeq" id="WP_345973380.1">
    <property type="nucleotide sequence ID" value="NZ_CP147920.1"/>
</dbReference>
<keyword evidence="3" id="KW-1185">Reference proteome</keyword>
<feature type="chain" id="PRO_5046056940" description="HEAT repeat domain-containing protein" evidence="1">
    <location>
        <begin position="20"/>
        <end position="229"/>
    </location>
</feature>
<sequence length="229" mass="25922">MKKLLVLSFVLLLSIAVHATQKLENITTMNEFQGFVHTFYLHPQPELIDSAITFFGSSEMASNPNAKALMLMSFSSLFSMYDASRKAQWEKTIQGIREPAKSLLMHSLRRSPSALLDAAPLSPAKVDMYWACFFTTGDFEYLYAIIALLKHLDERQDINLFLTAASAKWSLSSNAKLHFKVRMALEAMKVGDVPELQPVAKEILEVNPSLIREEALAVLREQKRKGIWR</sequence>
<dbReference type="EMBL" id="CP147920">
    <property type="protein sequence ID" value="XAU16012.1"/>
    <property type="molecule type" value="Genomic_DNA"/>
</dbReference>
<name>A0ABZ3HEM7_9BACT</name>
<evidence type="ECO:0000256" key="1">
    <source>
        <dbReference type="SAM" id="SignalP"/>
    </source>
</evidence>
<organism evidence="2 3">
    <name type="scientific">Sulfurimonas diazotrophicus</name>
    <dbReference type="NCBI Taxonomy" id="3131939"/>
    <lineage>
        <taxon>Bacteria</taxon>
        <taxon>Pseudomonadati</taxon>
        <taxon>Campylobacterota</taxon>
        <taxon>Epsilonproteobacteria</taxon>
        <taxon>Campylobacterales</taxon>
        <taxon>Sulfurimonadaceae</taxon>
        <taxon>Sulfurimonas</taxon>
    </lineage>
</organism>
<keyword evidence="1" id="KW-0732">Signal</keyword>
<reference evidence="2 3" key="1">
    <citation type="submission" date="2024-03" db="EMBL/GenBank/DDBJ databases">
        <title>Sulfurimonas sp. HSL3-1.</title>
        <authorList>
            <person name="Wang S."/>
        </authorList>
    </citation>
    <scope>NUCLEOTIDE SEQUENCE [LARGE SCALE GENOMIC DNA]</scope>
    <source>
        <strain evidence="2 3">HSL3-1</strain>
    </source>
</reference>
<evidence type="ECO:0008006" key="4">
    <source>
        <dbReference type="Google" id="ProtNLM"/>
    </source>
</evidence>
<accession>A0ABZ3HEM7</accession>
<feature type="signal peptide" evidence="1">
    <location>
        <begin position="1"/>
        <end position="19"/>
    </location>
</feature>
<proteinExistence type="predicted"/>
<evidence type="ECO:0000313" key="2">
    <source>
        <dbReference type="EMBL" id="XAU16012.1"/>
    </source>
</evidence>
<dbReference type="Proteomes" id="UP001447842">
    <property type="component" value="Chromosome"/>
</dbReference>
<gene>
    <name evidence="2" type="ORF">WCY31_04725</name>
</gene>
<evidence type="ECO:0000313" key="3">
    <source>
        <dbReference type="Proteomes" id="UP001447842"/>
    </source>
</evidence>
<protein>
    <recommendedName>
        <fullName evidence="4">HEAT repeat domain-containing protein</fullName>
    </recommendedName>
</protein>